<name>A0A024G4X4_9STRA</name>
<reference evidence="1 2" key="1">
    <citation type="submission" date="2012-05" db="EMBL/GenBank/DDBJ databases">
        <title>Recombination and specialization in a pathogen metapopulation.</title>
        <authorList>
            <person name="Gardiner A."/>
            <person name="Kemen E."/>
            <person name="Schultz-Larsen T."/>
            <person name="MacLean D."/>
            <person name="Van Oosterhout C."/>
            <person name="Jones J.D.G."/>
        </authorList>
    </citation>
    <scope>NUCLEOTIDE SEQUENCE [LARGE SCALE GENOMIC DNA]</scope>
    <source>
        <strain evidence="1 2">Ac Nc2</strain>
    </source>
</reference>
<evidence type="ECO:0000313" key="1">
    <source>
        <dbReference type="EMBL" id="CCI41811.1"/>
    </source>
</evidence>
<sequence length="158" mass="18314">MQSDFSIRALKSLVEMSVTEFICQMLRSHGSRSHHRAFKLQRACITELWVVLARTLHQFIKLGDRVRYIQPAASITVLYVPPPVSGFQPLLRISQAMFRDWCTTISFQKRCYILRCSPCVSRLKLLASRSERPTLVIERCELNCRLVLEHSNCFNQAI</sequence>
<organism evidence="1 2">
    <name type="scientific">Albugo candida</name>
    <dbReference type="NCBI Taxonomy" id="65357"/>
    <lineage>
        <taxon>Eukaryota</taxon>
        <taxon>Sar</taxon>
        <taxon>Stramenopiles</taxon>
        <taxon>Oomycota</taxon>
        <taxon>Peronosporomycetes</taxon>
        <taxon>Albuginales</taxon>
        <taxon>Albuginaceae</taxon>
        <taxon>Albugo</taxon>
    </lineage>
</organism>
<proteinExistence type="predicted"/>
<keyword evidence="2" id="KW-1185">Reference proteome</keyword>
<evidence type="ECO:0000313" key="2">
    <source>
        <dbReference type="Proteomes" id="UP000053237"/>
    </source>
</evidence>
<accession>A0A024G4X4</accession>
<dbReference type="Proteomes" id="UP000053237">
    <property type="component" value="Unassembled WGS sequence"/>
</dbReference>
<comment type="caution">
    <text evidence="1">The sequence shown here is derived from an EMBL/GenBank/DDBJ whole genome shotgun (WGS) entry which is preliminary data.</text>
</comment>
<protein>
    <submittedName>
        <fullName evidence="1">Uncharacterized protein</fullName>
    </submittedName>
</protein>
<dbReference type="InParanoid" id="A0A024G4X4"/>
<gene>
    <name evidence="1" type="ORF">BN9_025950</name>
</gene>
<dbReference type="AlphaFoldDB" id="A0A024G4X4"/>
<dbReference type="EMBL" id="CAIX01000025">
    <property type="protein sequence ID" value="CCI41811.1"/>
    <property type="molecule type" value="Genomic_DNA"/>
</dbReference>